<name>A0ACB0KRU5_TRIPR</name>
<evidence type="ECO:0000313" key="2">
    <source>
        <dbReference type="Proteomes" id="UP001177021"/>
    </source>
</evidence>
<sequence>MASSSNSSALATLPKKRKNYYDVFFTFRGEDTRNNFTDFLFNALEDKGVCVFRDDTNLPKGESIGPELFRAIEDSQIFVVIFSMNYASSTWCLQELEKICECVQVSRKHILPVFYDVDPSEVRKQTGIFAEAFVKHEQRFHQDYEMVQRWRKALTQVGTISGWDIRHKPQSAQIKEIVERIINILDCKSSCDDVHAQVTATPFGRGYEALESRTSMLNEIMMDLKNPKIFIVGVYGMGGVGKTTLVKELAWQAENHRLFSAVAMATITDSPDLEKIQGQIADALDMKFNKETKEGRAMQLRQRIINEKSILIILDDIWGKLDLTEVGIPFGHDHKGCKLLVTSRSLNVLNSNMDIQKEFRLEVLLNEDSWKLFEKMAGDVVQDFNIKPIAVEVARRCAGLPLLIVMVAKALRKKNIYDWKTKLYDLKRFDQKELHEKIYATLELSYDCLESEELKSLFLFIGSFGLDLLVTGELFAIYWGLGLDKYSNTLTDARTRFYKLINDLKASSLLLDYKTEVVRLHDVVREVAKPIASRNQPTYGVQRFTVINEWPKIDVLQKCHQIIMPWSYIHKLPEKLECPELKLLLLHNIDGHLEVPDDFFSRMRDLKVIDFYGMNFTPSPPPSLCFLTKIQSLEMSGCMLGDISIIAELKSLEILILEASDIEELPKEIGQLTNLRMLNLANCTRLRFIPANIISSLTCLEELYMGNCFINWDLEESKDQRNYASLDELGNLSHLTTLDIMIQDASVLPRDLQVFAKLERYNIYVGDMWKWSLAWSGDASETSRNLKLADNRSSSILLDRGFNFLLNSVEDMCLNSIQCVRNFLYELNREGFPQVKHLSIQDSNELQYIVNSMGLVHPYPALPNIETFALHNLFCLEEICHGPIPIHSFTKLKSVEVKGCHKLTNLLWYSLVRDLPQLLEIKISDCRMIKEVIVFQISEVDIEIKKIMFPKLRSLELEHLPSLISFCSMPLAADAQCIPVALIDRKVEMPHLELLKLCNIKSRKLWDENLPGHSFIQNLTSLTIDKCVSIAYAFSSSVARDLLNLKHLGISNCQRLEEIFLSDGKLGTVFNSVVFPNLETLEISHMEHLKSLWNNQLAPNSFSKLKQLKIQSCNKLSNVFPSYVLDELQNLEKLTVTDCPALEVIFETQSLQVEGGRQTRLEMQLETLILENLPMLKHIWSGNPNESFKFQNLCMLKVMYCISLNHVFPLSLAKELQHLQELYIRVCGVESIVAQDEMADTSPNPILIFPELKSLCFISLTQLQSFYHGLHTLDCPVLRDVDVFHCDKLVLFKPTSLNYQDNVTVDIIPLLSIEKVVSNTSKLILNCKDVTMLCNGQLNDEPIYTVKDLTLRCFHDLSDKFPAGFLQRFINLENLAVSCSSFTEVLFSESVGTGHSETTIKLRRLELRRLPNLKFICSEKSEGQLVLQNMEYFYVHLCSTLKNIFPSSVVFENLLKLKVSNCAGLENILKSSTATSLPKLIELQIYGCEKIEEIVASDDENDASELAFMKLENLILVNLPSLRSFCKGRHDFKFPLLSYLVVKDCPMMETFSNGVLNVPRLRRVYVNFKESDEWHWNGDLNTTIRKSVAKNDSRTLRK</sequence>
<gene>
    <name evidence="1" type="ORF">MILVUS5_LOCUS25614</name>
</gene>
<dbReference type="Proteomes" id="UP001177021">
    <property type="component" value="Unassembled WGS sequence"/>
</dbReference>
<comment type="caution">
    <text evidence="1">The sequence shown here is derived from an EMBL/GenBank/DDBJ whole genome shotgun (WGS) entry which is preliminary data.</text>
</comment>
<proteinExistence type="predicted"/>
<organism evidence="1 2">
    <name type="scientific">Trifolium pratense</name>
    <name type="common">Red clover</name>
    <dbReference type="NCBI Taxonomy" id="57577"/>
    <lineage>
        <taxon>Eukaryota</taxon>
        <taxon>Viridiplantae</taxon>
        <taxon>Streptophyta</taxon>
        <taxon>Embryophyta</taxon>
        <taxon>Tracheophyta</taxon>
        <taxon>Spermatophyta</taxon>
        <taxon>Magnoliopsida</taxon>
        <taxon>eudicotyledons</taxon>
        <taxon>Gunneridae</taxon>
        <taxon>Pentapetalae</taxon>
        <taxon>rosids</taxon>
        <taxon>fabids</taxon>
        <taxon>Fabales</taxon>
        <taxon>Fabaceae</taxon>
        <taxon>Papilionoideae</taxon>
        <taxon>50 kb inversion clade</taxon>
        <taxon>NPAAA clade</taxon>
        <taxon>Hologalegina</taxon>
        <taxon>IRL clade</taxon>
        <taxon>Trifolieae</taxon>
        <taxon>Trifolium</taxon>
    </lineage>
</organism>
<dbReference type="EMBL" id="CASHSV030000311">
    <property type="protein sequence ID" value="CAJ2659435.1"/>
    <property type="molecule type" value="Genomic_DNA"/>
</dbReference>
<keyword evidence="2" id="KW-1185">Reference proteome</keyword>
<evidence type="ECO:0000313" key="1">
    <source>
        <dbReference type="EMBL" id="CAJ2659435.1"/>
    </source>
</evidence>
<protein>
    <submittedName>
        <fullName evidence="1">Uncharacterized protein</fullName>
    </submittedName>
</protein>
<accession>A0ACB0KRU5</accession>
<reference evidence="1" key="1">
    <citation type="submission" date="2023-10" db="EMBL/GenBank/DDBJ databases">
        <authorList>
            <person name="Rodriguez Cubillos JULIANA M."/>
            <person name="De Vega J."/>
        </authorList>
    </citation>
    <scope>NUCLEOTIDE SEQUENCE</scope>
</reference>